<gene>
    <name evidence="2" type="ORF">APLA_LOCUS15456</name>
</gene>
<name>A0A8S1B2M4_ARCPL</name>
<dbReference type="Gene3D" id="3.40.630.30">
    <property type="match status" value="1"/>
</dbReference>
<keyword evidence="1" id="KW-0732">Signal</keyword>
<dbReference type="Proteomes" id="UP000494256">
    <property type="component" value="Unassembled WGS sequence"/>
</dbReference>
<organism evidence="2 3">
    <name type="scientific">Arctia plantaginis</name>
    <name type="common">Wood tiger moth</name>
    <name type="synonym">Phalaena plantaginis</name>
    <dbReference type="NCBI Taxonomy" id="874455"/>
    <lineage>
        <taxon>Eukaryota</taxon>
        <taxon>Metazoa</taxon>
        <taxon>Ecdysozoa</taxon>
        <taxon>Arthropoda</taxon>
        <taxon>Hexapoda</taxon>
        <taxon>Insecta</taxon>
        <taxon>Pterygota</taxon>
        <taxon>Neoptera</taxon>
        <taxon>Endopterygota</taxon>
        <taxon>Lepidoptera</taxon>
        <taxon>Glossata</taxon>
        <taxon>Ditrysia</taxon>
        <taxon>Noctuoidea</taxon>
        <taxon>Erebidae</taxon>
        <taxon>Arctiinae</taxon>
        <taxon>Arctia</taxon>
    </lineage>
</organism>
<dbReference type="AlphaFoldDB" id="A0A8S1B2M4"/>
<dbReference type="OrthoDB" id="6925794at2759"/>
<evidence type="ECO:0000313" key="3">
    <source>
        <dbReference type="Proteomes" id="UP000494256"/>
    </source>
</evidence>
<dbReference type="EMBL" id="CADEBD010000443">
    <property type="protein sequence ID" value="CAB3255864.1"/>
    <property type="molecule type" value="Genomic_DNA"/>
</dbReference>
<evidence type="ECO:0000313" key="2">
    <source>
        <dbReference type="EMBL" id="CAB3255864.1"/>
    </source>
</evidence>
<feature type="chain" id="PRO_5035887408" evidence="1">
    <location>
        <begin position="18"/>
        <end position="89"/>
    </location>
</feature>
<sequence>MVTIGVLLLYSFAIVDQFKLPIDDDEWNGRLARSNGAGATRMDATSAFSAAVAERLNYKKIFLVRYSDLDFAPQPEEPHVEARVYIKEL</sequence>
<reference evidence="2 3" key="1">
    <citation type="submission" date="2020-04" db="EMBL/GenBank/DDBJ databases">
        <authorList>
            <person name="Wallbank WR R."/>
            <person name="Pardo Diaz C."/>
            <person name="Kozak K."/>
            <person name="Martin S."/>
            <person name="Jiggins C."/>
            <person name="Moest M."/>
            <person name="Warren A I."/>
            <person name="Byers J.R.P. K."/>
            <person name="Montejo-Kovacevich G."/>
            <person name="Yen C E."/>
        </authorList>
    </citation>
    <scope>NUCLEOTIDE SEQUENCE [LARGE SCALE GENOMIC DNA]</scope>
</reference>
<feature type="signal peptide" evidence="1">
    <location>
        <begin position="1"/>
        <end position="17"/>
    </location>
</feature>
<comment type="caution">
    <text evidence="2">The sequence shown here is derived from an EMBL/GenBank/DDBJ whole genome shotgun (WGS) entry which is preliminary data.</text>
</comment>
<protein>
    <submittedName>
        <fullName evidence="2">Uncharacterized protein</fullName>
    </submittedName>
</protein>
<accession>A0A8S1B2M4</accession>
<proteinExistence type="predicted"/>
<evidence type="ECO:0000256" key="1">
    <source>
        <dbReference type="SAM" id="SignalP"/>
    </source>
</evidence>